<keyword evidence="2" id="KW-0732">Signal</keyword>
<accession>A0A931I3F5</accession>
<dbReference type="PROSITE" id="PS51257">
    <property type="entry name" value="PROKAR_LIPOPROTEIN"/>
    <property type="match status" value="1"/>
</dbReference>
<dbReference type="EMBL" id="JADZLT010000050">
    <property type="protein sequence ID" value="MBH0238191.1"/>
    <property type="molecule type" value="Genomic_DNA"/>
</dbReference>
<proteinExistence type="predicted"/>
<evidence type="ECO:0000313" key="4">
    <source>
        <dbReference type="Proteomes" id="UP000631694"/>
    </source>
</evidence>
<evidence type="ECO:0008006" key="5">
    <source>
        <dbReference type="Google" id="ProtNLM"/>
    </source>
</evidence>
<feature type="region of interest" description="Disordered" evidence="1">
    <location>
        <begin position="74"/>
        <end position="100"/>
    </location>
</feature>
<feature type="chain" id="PRO_5037344832" description="Beta-barrel assembly machine subunit BamF" evidence="2">
    <location>
        <begin position="21"/>
        <end position="217"/>
    </location>
</feature>
<evidence type="ECO:0000313" key="3">
    <source>
        <dbReference type="EMBL" id="MBH0238191.1"/>
    </source>
</evidence>
<sequence>MTHDLLRRLLIVLLSTAALGACSASSSFVEDDDPDTEVPSSGLVRGMMEGLGAVPARQTAINYQPRGPLVMPSNASTLPPPEDRNQVAATGNWPVDPDEQQRQVLRNAAARDARRGDNPVVSSSELLDVRVPRTQEQEILSRRQKELARDPSRRLSTRELNAADLRQTDATLYDSEGRPVRRALTQPPSEYMTPSDAYPVAIPEEAPNEGLMGWLWK</sequence>
<keyword evidence="4" id="KW-1185">Reference proteome</keyword>
<comment type="caution">
    <text evidence="3">The sequence shown here is derived from an EMBL/GenBank/DDBJ whole genome shotgun (WGS) entry which is preliminary data.</text>
</comment>
<organism evidence="3 4">
    <name type="scientific">Methylobrevis albus</name>
    <dbReference type="NCBI Taxonomy" id="2793297"/>
    <lineage>
        <taxon>Bacteria</taxon>
        <taxon>Pseudomonadati</taxon>
        <taxon>Pseudomonadota</taxon>
        <taxon>Alphaproteobacteria</taxon>
        <taxon>Hyphomicrobiales</taxon>
        <taxon>Pleomorphomonadaceae</taxon>
        <taxon>Methylobrevis</taxon>
    </lineage>
</organism>
<dbReference type="AlphaFoldDB" id="A0A931I3F5"/>
<evidence type="ECO:0000256" key="1">
    <source>
        <dbReference type="SAM" id="MobiDB-lite"/>
    </source>
</evidence>
<protein>
    <recommendedName>
        <fullName evidence="5">Beta-barrel assembly machine subunit BamF</fullName>
    </recommendedName>
</protein>
<dbReference type="RefSeq" id="WP_197311279.1">
    <property type="nucleotide sequence ID" value="NZ_JADZLT010000050.1"/>
</dbReference>
<gene>
    <name evidence="3" type="ORF">I5731_10185</name>
</gene>
<reference evidence="3" key="1">
    <citation type="submission" date="2020-12" db="EMBL/GenBank/DDBJ databases">
        <title>Methylobrevis albus sp. nov., isolated from fresh water lack sediment.</title>
        <authorList>
            <person name="Zou Q."/>
        </authorList>
    </citation>
    <scope>NUCLEOTIDE SEQUENCE</scope>
    <source>
        <strain evidence="3">L22</strain>
    </source>
</reference>
<name>A0A931I3F5_9HYPH</name>
<evidence type="ECO:0000256" key="2">
    <source>
        <dbReference type="SAM" id="SignalP"/>
    </source>
</evidence>
<feature type="signal peptide" evidence="2">
    <location>
        <begin position="1"/>
        <end position="20"/>
    </location>
</feature>
<dbReference type="Proteomes" id="UP000631694">
    <property type="component" value="Unassembled WGS sequence"/>
</dbReference>